<dbReference type="InterPro" id="IPR001611">
    <property type="entry name" value="Leu-rich_rpt"/>
</dbReference>
<proteinExistence type="predicted"/>
<sequence length="446" mass="48492">MLSYQRMTGKQRKLYRQVKNEEITIDKVADKLDVAEAQVIAAALKVHATIEDVQLDQNQIGDTGLQAIAEALTVNTTVTHLGLQLNQIGDAGAQALAEALKVSKTLIWLDLNKNQIGDVGAGAIAEALKVNTTTLTELFLGWNQIGDAGAQAIAEALRVTTTLTFLDLRRNQIGDAGAQAIAEALKVNTTTLTELFMSANQIGDTGAQAIAEALKVNTTLTENQIGDVGAQAFAKVAQVRPMMTCIDLQGNYIGDAGTRAIEEARFANESSAIDFDNQISPLAFSLQPRSSTTTDIQTVFHLLTRGPFLPALPAEIADRVLDEACYWQGVRYIKRPSHDGQALEVRVPWSIDGNSIQVKAIQALRYRSNRTDTDNIVFDLIVRDEHCAVRYKCAAKPTFVESTVECATIERASHGILREMREGWTVQLMPGAQPGVVIESLYIGFV</sequence>
<dbReference type="Pfam" id="PF13516">
    <property type="entry name" value="LRR_6"/>
    <property type="match status" value="7"/>
</dbReference>
<accession>A0A0D2WPD7</accession>
<dbReference type="InterPro" id="IPR032675">
    <property type="entry name" value="LRR_dom_sf"/>
</dbReference>
<dbReference type="SMART" id="SM00368">
    <property type="entry name" value="LRR_RI"/>
    <property type="match status" value="6"/>
</dbReference>
<dbReference type="PANTHER" id="PTHR24114">
    <property type="entry name" value="LEUCINE RICH REPEAT FAMILY PROTEIN"/>
    <property type="match status" value="1"/>
</dbReference>
<keyword evidence="2" id="KW-1185">Reference proteome</keyword>
<dbReference type="Gene3D" id="3.80.10.10">
    <property type="entry name" value="Ribonuclease Inhibitor"/>
    <property type="match status" value="3"/>
</dbReference>
<dbReference type="AlphaFoldDB" id="A0A0D2WPD7"/>
<evidence type="ECO:0008006" key="3">
    <source>
        <dbReference type="Google" id="ProtNLM"/>
    </source>
</evidence>
<name>A0A0D2WPD7_CAPO3</name>
<evidence type="ECO:0000313" key="2">
    <source>
        <dbReference type="Proteomes" id="UP000008743"/>
    </source>
</evidence>
<gene>
    <name evidence="1" type="ORF">CAOG_004027</name>
</gene>
<dbReference type="OrthoDB" id="120976at2759"/>
<dbReference type="PhylomeDB" id="A0A0D2WPD7"/>
<dbReference type="InParanoid" id="A0A0D2WPD7"/>
<dbReference type="Proteomes" id="UP000008743">
    <property type="component" value="Unassembled WGS sequence"/>
</dbReference>
<organism evidence="1 2">
    <name type="scientific">Capsaspora owczarzaki (strain ATCC 30864)</name>
    <dbReference type="NCBI Taxonomy" id="595528"/>
    <lineage>
        <taxon>Eukaryota</taxon>
        <taxon>Filasterea</taxon>
        <taxon>Capsaspora</taxon>
    </lineage>
</organism>
<protein>
    <recommendedName>
        <fullName evidence="3">NOD3 protein</fullName>
    </recommendedName>
</protein>
<dbReference type="SUPFAM" id="SSF52047">
    <property type="entry name" value="RNI-like"/>
    <property type="match status" value="1"/>
</dbReference>
<dbReference type="InterPro" id="IPR052394">
    <property type="entry name" value="LRR-containing"/>
</dbReference>
<dbReference type="eggNOG" id="KOG4308">
    <property type="taxonomic scope" value="Eukaryota"/>
</dbReference>
<reference evidence="2" key="1">
    <citation type="submission" date="2011-02" db="EMBL/GenBank/DDBJ databases">
        <title>The Genome Sequence of Capsaspora owczarzaki ATCC 30864.</title>
        <authorList>
            <person name="Russ C."/>
            <person name="Cuomo C."/>
            <person name="Burger G."/>
            <person name="Gray M.W."/>
            <person name="Holland P.W.H."/>
            <person name="King N."/>
            <person name="Lang F.B.F."/>
            <person name="Roger A.J."/>
            <person name="Ruiz-Trillo I."/>
            <person name="Young S.K."/>
            <person name="Zeng Q."/>
            <person name="Gargeya S."/>
            <person name="Alvarado L."/>
            <person name="Berlin A."/>
            <person name="Chapman S.B."/>
            <person name="Chen Z."/>
            <person name="Freedman E."/>
            <person name="Gellesch M."/>
            <person name="Goldberg J."/>
            <person name="Griggs A."/>
            <person name="Gujja S."/>
            <person name="Heilman E."/>
            <person name="Heiman D."/>
            <person name="Howarth C."/>
            <person name="Mehta T."/>
            <person name="Neiman D."/>
            <person name="Pearson M."/>
            <person name="Roberts A."/>
            <person name="Saif S."/>
            <person name="Shea T."/>
            <person name="Shenoy N."/>
            <person name="Sisk P."/>
            <person name="Stolte C."/>
            <person name="Sykes S."/>
            <person name="White J."/>
            <person name="Yandava C."/>
            <person name="Haas B."/>
            <person name="Nusbaum C."/>
            <person name="Birren B."/>
        </authorList>
    </citation>
    <scope>NUCLEOTIDE SEQUENCE</scope>
    <source>
        <strain evidence="2">ATCC 30864</strain>
    </source>
</reference>
<dbReference type="PANTHER" id="PTHR24114:SF2">
    <property type="entry name" value="F-BOX DOMAIN-CONTAINING PROTEIN-RELATED"/>
    <property type="match status" value="1"/>
</dbReference>
<evidence type="ECO:0000313" key="1">
    <source>
        <dbReference type="EMBL" id="KJE93205.1"/>
    </source>
</evidence>
<dbReference type="EMBL" id="KE346365">
    <property type="protein sequence ID" value="KJE93205.1"/>
    <property type="molecule type" value="Genomic_DNA"/>
</dbReference>